<dbReference type="Pfam" id="PF00438">
    <property type="entry name" value="S-AdoMet_synt_N"/>
    <property type="match status" value="1"/>
</dbReference>
<dbReference type="InterPro" id="IPR022636">
    <property type="entry name" value="S-AdoMet_synthetase_sfam"/>
</dbReference>
<dbReference type="UniPathway" id="UPA00315">
    <property type="reaction ID" value="UER00080"/>
</dbReference>
<evidence type="ECO:0000256" key="13">
    <source>
        <dbReference type="NCBIfam" id="TIGR01034"/>
    </source>
</evidence>
<keyword evidence="11 14" id="KW-0460">Magnesium</keyword>
<evidence type="ECO:0000256" key="2">
    <source>
        <dbReference type="ARBA" id="ARBA00001958"/>
    </source>
</evidence>
<dbReference type="InterPro" id="IPR022630">
    <property type="entry name" value="S-AdoMet_synt_C"/>
</dbReference>
<dbReference type="InterPro" id="IPR022628">
    <property type="entry name" value="S-AdoMet_synt_N"/>
</dbReference>
<dbReference type="PROSITE" id="PS00376">
    <property type="entry name" value="ADOMET_SYNTHASE_1"/>
    <property type="match status" value="1"/>
</dbReference>
<evidence type="ECO:0000256" key="12">
    <source>
        <dbReference type="ARBA" id="ARBA00022958"/>
    </source>
</evidence>
<evidence type="ECO:0000256" key="10">
    <source>
        <dbReference type="ARBA" id="ARBA00022840"/>
    </source>
</evidence>
<dbReference type="GeneID" id="33057724"/>
<dbReference type="RefSeq" id="WP_011154691.1">
    <property type="nucleotide sequence ID" value="NC_005295.2"/>
</dbReference>
<dbReference type="PIRSF" id="PIRSF000497">
    <property type="entry name" value="MAT"/>
    <property type="match status" value="1"/>
</dbReference>
<comment type="cofactor">
    <cofactor evidence="1">
        <name>Mg(2+)</name>
        <dbReference type="ChEBI" id="CHEBI:18420"/>
    </cofactor>
</comment>
<comment type="similarity">
    <text evidence="4 15">Belongs to the AdoMet synthase family.</text>
</comment>
<dbReference type="GO" id="GO:0005737">
    <property type="term" value="C:cytoplasm"/>
    <property type="evidence" value="ECO:0007669"/>
    <property type="project" value="UniProtKB-SubCell"/>
</dbReference>
<keyword evidence="10" id="KW-0067">ATP-binding</keyword>
<evidence type="ECO:0000256" key="4">
    <source>
        <dbReference type="ARBA" id="ARBA00009685"/>
    </source>
</evidence>
<evidence type="ECO:0000313" key="19">
    <source>
        <dbReference type="EMBL" id="CAI27446.1"/>
    </source>
</evidence>
<organism evidence="19 20">
    <name type="scientific">Ehrlichia ruminantium (strain Welgevonden)</name>
    <dbReference type="NCBI Taxonomy" id="254945"/>
    <lineage>
        <taxon>Bacteria</taxon>
        <taxon>Pseudomonadati</taxon>
        <taxon>Pseudomonadota</taxon>
        <taxon>Alphaproteobacteria</taxon>
        <taxon>Rickettsiales</taxon>
        <taxon>Anaplasmataceae</taxon>
        <taxon>Ehrlichia</taxon>
    </lineage>
</organism>
<dbReference type="Pfam" id="PF02773">
    <property type="entry name" value="S-AdoMet_synt_C"/>
    <property type="match status" value="1"/>
</dbReference>
<feature type="domain" description="S-adenosylmethionine synthetase N-terminal" evidence="16">
    <location>
        <begin position="11"/>
        <end position="108"/>
    </location>
</feature>
<evidence type="ECO:0000256" key="1">
    <source>
        <dbReference type="ARBA" id="ARBA00001946"/>
    </source>
</evidence>
<dbReference type="CDD" id="cd18079">
    <property type="entry name" value="S-AdoMet_synt"/>
    <property type="match status" value="1"/>
</dbReference>
<dbReference type="AlphaFoldDB" id="A0A0H3M0H3"/>
<evidence type="ECO:0000256" key="15">
    <source>
        <dbReference type="RuleBase" id="RU004462"/>
    </source>
</evidence>
<dbReference type="PANTHER" id="PTHR11964">
    <property type="entry name" value="S-ADENOSYLMETHIONINE SYNTHETASE"/>
    <property type="match status" value="1"/>
</dbReference>
<comment type="subcellular location">
    <subcellularLocation>
        <location evidence="14">Cytoplasm</location>
    </subcellularLocation>
</comment>
<keyword evidence="7" id="KW-0808">Transferase</keyword>
<dbReference type="GO" id="GO:0046872">
    <property type="term" value="F:metal ion binding"/>
    <property type="evidence" value="ECO:0007669"/>
    <property type="project" value="UniProtKB-KW"/>
</dbReference>
<keyword evidence="12 14" id="KW-0630">Potassium</keyword>
<dbReference type="GO" id="GO:0004478">
    <property type="term" value="F:methionine adenosyltransferase activity"/>
    <property type="evidence" value="ECO:0007669"/>
    <property type="project" value="UniProtKB-UniRule"/>
</dbReference>
<evidence type="ECO:0000256" key="5">
    <source>
        <dbReference type="ARBA" id="ARBA00012828"/>
    </source>
</evidence>
<evidence type="ECO:0000256" key="11">
    <source>
        <dbReference type="ARBA" id="ARBA00022842"/>
    </source>
</evidence>
<dbReference type="InterPro" id="IPR022631">
    <property type="entry name" value="ADOMET_SYNTHASE_CS"/>
</dbReference>
<keyword evidence="9" id="KW-0547">Nucleotide-binding</keyword>
<dbReference type="InterPro" id="IPR022629">
    <property type="entry name" value="S-AdoMet_synt_central"/>
</dbReference>
<dbReference type="GO" id="GO:0005524">
    <property type="term" value="F:ATP binding"/>
    <property type="evidence" value="ECO:0007669"/>
    <property type="project" value="UniProtKB-KW"/>
</dbReference>
<dbReference type="GO" id="GO:0006556">
    <property type="term" value="P:S-adenosylmethionine biosynthetic process"/>
    <property type="evidence" value="ECO:0007669"/>
    <property type="project" value="UniProtKB-UniRule"/>
</dbReference>
<protein>
    <recommendedName>
        <fullName evidence="5 13">Methionine adenosyltransferase</fullName>
        <ecNumber evidence="5 13">2.5.1.6</ecNumber>
    </recommendedName>
</protein>
<evidence type="ECO:0000259" key="16">
    <source>
        <dbReference type="Pfam" id="PF00438"/>
    </source>
</evidence>
<evidence type="ECO:0000256" key="9">
    <source>
        <dbReference type="ARBA" id="ARBA00022741"/>
    </source>
</evidence>
<evidence type="ECO:0000313" key="20">
    <source>
        <dbReference type="Proteomes" id="UP000001021"/>
    </source>
</evidence>
<reference evidence="19 20" key="1">
    <citation type="journal article" date="2006" name="J. Bacteriol.">
        <title>Comparative genomic analysis of three strains of Ehrlichia ruminantium reveals an active process of genome size plasticity.</title>
        <authorList>
            <person name="Frutos R."/>
            <person name="Viari A."/>
            <person name="Ferraz C."/>
            <person name="Morgat A."/>
            <person name="Eychenie S."/>
            <person name="Kandassami Y."/>
            <person name="Chantal I."/>
            <person name="Bensaid A."/>
            <person name="Coissac E."/>
            <person name="Vachiery N."/>
            <person name="Demaille J."/>
            <person name="Martinez D."/>
        </authorList>
    </citation>
    <scope>NUCLEOTIDE SEQUENCE [LARGE SCALE GENOMIC DNA]</scope>
    <source>
        <strain evidence="19 20">Welgevonden</strain>
    </source>
</reference>
<feature type="domain" description="S-adenosylmethionine synthetase central" evidence="17">
    <location>
        <begin position="120"/>
        <end position="235"/>
    </location>
</feature>
<comment type="pathway">
    <text evidence="3">Amino-acid biosynthesis; S-adenosyl-L-methionine biosynthesis; S-adenosyl-L-methionine from L-methionine: step 1/1.</text>
</comment>
<dbReference type="EC" id="2.5.1.6" evidence="5 13"/>
<dbReference type="KEGG" id="erw:ERWE_CDS_09520"/>
<dbReference type="NCBIfam" id="TIGR01034">
    <property type="entry name" value="metK"/>
    <property type="match status" value="1"/>
</dbReference>
<evidence type="ECO:0000256" key="14">
    <source>
        <dbReference type="RuleBase" id="RU000542"/>
    </source>
</evidence>
<proteinExistence type="inferred from homology"/>
<dbReference type="SUPFAM" id="SSF55973">
    <property type="entry name" value="S-adenosylmethionine synthetase"/>
    <property type="match status" value="3"/>
</dbReference>
<gene>
    <name evidence="19" type="primary">metK</name>
    <name evidence="19" type="ordered locus">ERWE_CDS_09520</name>
</gene>
<dbReference type="PROSITE" id="PS00377">
    <property type="entry name" value="ADOMET_SYNTHASE_2"/>
    <property type="match status" value="1"/>
</dbReference>
<evidence type="ECO:0000256" key="7">
    <source>
        <dbReference type="ARBA" id="ARBA00022679"/>
    </source>
</evidence>
<keyword evidence="8 14" id="KW-0479">Metal-binding</keyword>
<feature type="domain" description="S-adenosylmethionine synthetase C-terminal" evidence="18">
    <location>
        <begin position="237"/>
        <end position="379"/>
    </location>
</feature>
<keyword evidence="6" id="KW-0554">One-carbon metabolism</keyword>
<evidence type="ECO:0000259" key="18">
    <source>
        <dbReference type="Pfam" id="PF02773"/>
    </source>
</evidence>
<dbReference type="EMBL" id="CR925678">
    <property type="protein sequence ID" value="CAI27446.1"/>
    <property type="molecule type" value="Genomic_DNA"/>
</dbReference>
<name>A0A0H3M0H3_EHRRW</name>
<comment type="cofactor">
    <cofactor evidence="2">
        <name>K(+)</name>
        <dbReference type="ChEBI" id="CHEBI:29103"/>
    </cofactor>
</comment>
<dbReference type="Pfam" id="PF02772">
    <property type="entry name" value="S-AdoMet_synt_M"/>
    <property type="match status" value="1"/>
</dbReference>
<evidence type="ECO:0000256" key="3">
    <source>
        <dbReference type="ARBA" id="ARBA00005224"/>
    </source>
</evidence>
<keyword evidence="20" id="KW-1185">Reference proteome</keyword>
<dbReference type="eggNOG" id="COG0192">
    <property type="taxonomic scope" value="Bacteria"/>
</dbReference>
<evidence type="ECO:0000259" key="17">
    <source>
        <dbReference type="Pfam" id="PF02772"/>
    </source>
</evidence>
<evidence type="ECO:0000256" key="6">
    <source>
        <dbReference type="ARBA" id="ARBA00022563"/>
    </source>
</evidence>
<evidence type="ECO:0000256" key="8">
    <source>
        <dbReference type="ARBA" id="ARBA00022723"/>
    </source>
</evidence>
<dbReference type="GO" id="GO:0006730">
    <property type="term" value="P:one-carbon metabolic process"/>
    <property type="evidence" value="ECO:0007669"/>
    <property type="project" value="UniProtKB-KW"/>
</dbReference>
<accession>A0A0H3M0H3</accession>
<dbReference type="InterPro" id="IPR002133">
    <property type="entry name" value="S-AdoMet_synthetase"/>
</dbReference>
<dbReference type="HOGENOM" id="CLU_041802_1_1_5"/>
<sequence length="401" mass="44381">MFYYKNCPSSYIITSESVSSGHPDKIADQISDAILDYYISLNPFVHTAIETLVTKNKVFIAGEICGVNVDNSIIQSIARSVIKEIGYEQDGFHWENVDIEILIHEQSPDIIVGVNSGENQGAGDQGIVYGYAINETETLMPASIFYSHLILRNIMDAVKSCEIPKLGPDAKTQITLVYENNIPVKVSNVILSIQHPEYITQNQIREIVYPYVSKSLPKGWMCSDSNFLVNTTGRFVIGGPVGDCGLTGRKIMIDTYGGHVPHGGGAFSGKDPSKVDRSAAYMARYLAKNIVSAKLATKCLVQISYAIGISSPTSFYVNTFGTGVIDDNEIQKFIMDNIDLSPYGICKHLLLFNPIYKITSSYGHFGRVPSLNGSFSWEKEDLALQINRKFHFNKNISHAYI</sequence>
<dbReference type="Proteomes" id="UP000001021">
    <property type="component" value="Chromosome"/>
</dbReference>
<dbReference type="KEGG" id="eru:Erum0070"/>
<dbReference type="Gene3D" id="3.30.300.10">
    <property type="match status" value="3"/>
</dbReference>
<comment type="subunit">
    <text evidence="14">Homotetramer.</text>
</comment>